<feature type="region of interest" description="Disordered" evidence="1">
    <location>
        <begin position="794"/>
        <end position="1204"/>
    </location>
</feature>
<feature type="compositionally biased region" description="Acidic residues" evidence="1">
    <location>
        <begin position="141"/>
        <end position="170"/>
    </location>
</feature>
<feature type="compositionally biased region" description="Polar residues" evidence="1">
    <location>
        <begin position="1141"/>
        <end position="1150"/>
    </location>
</feature>
<proteinExistence type="predicted"/>
<feature type="compositionally biased region" description="Polar residues" evidence="1">
    <location>
        <begin position="176"/>
        <end position="188"/>
    </location>
</feature>
<gene>
    <name evidence="3" type="ORF">ALAG00032_LOCUS2941</name>
</gene>
<feature type="region of interest" description="Disordered" evidence="1">
    <location>
        <begin position="131"/>
        <end position="212"/>
    </location>
</feature>
<feature type="compositionally biased region" description="Polar residues" evidence="1">
    <location>
        <begin position="342"/>
        <end position="357"/>
    </location>
</feature>
<dbReference type="PANTHER" id="PTHR44240">
    <property type="entry name" value="DNAJ DOMAIN (PROKARYOTIC HEAT SHOCK PROTEIN)-RELATED"/>
    <property type="match status" value="1"/>
</dbReference>
<feature type="compositionally biased region" description="Low complexity" evidence="1">
    <location>
        <begin position="927"/>
        <end position="940"/>
    </location>
</feature>
<feature type="region of interest" description="Disordered" evidence="1">
    <location>
        <begin position="1221"/>
        <end position="1241"/>
    </location>
</feature>
<dbReference type="Pfam" id="PF00226">
    <property type="entry name" value="DnaJ"/>
    <property type="match status" value="1"/>
</dbReference>
<feature type="compositionally biased region" description="Low complexity" evidence="1">
    <location>
        <begin position="1034"/>
        <end position="1045"/>
    </location>
</feature>
<dbReference type="CDD" id="cd06257">
    <property type="entry name" value="DnaJ"/>
    <property type="match status" value="1"/>
</dbReference>
<sequence>MKLKRAASVLGVNTEDGEQSIRAAYRRLAIKWHPDKNKDVSREEATQRFQEINQAFQALSHYKETGHEESDNELTSPDQREEGFMDLAEMMMFFEFMMGGGASANGSGRSHQGFVDVDMMFDFAFGGGRQRGGTPAHWGAMDDDDDEEDDDDDEYDDDDDDDDEEEEDILLEGRSKSNTGETKFGTRNTDNHYQRASHESNQKVKMPASEEDARKLTVGELKVLLRERQIDFSGCLEKSEMLSLLMEYESTHHKNNMEKNSGGISTEGASKGMPTSANDPSPSIPENEQSGTQSTRARRAARKKAQQKRKKERQKAERSNAKSEEEHDTTGLHQASVEDKPNQTTPVSQSIANSTVPPFNDDKSSEQVPTTESYNESTLDQGGDEASQLRDEVLVDVANAVDAGDVRAARTALEAAKRVGLEPGGTYRALFEHAARLVKAADDRRDAESQRQRAKEEAVKRKQDDKRARREARKKALADKEKSQERERERREAERREKKLAKKKEKLDSSSTEIAQEDSDAANKANVSNQSSNSKATNPKTTTKNASTTNNKSNNKSNHSSGDKKNKQSSQPQSQSHEFEDKQDQVVATSSSASALEGTKTQDEVDLEQLEAEQLRQVLQMSLDEAARAEEDRKAAQRAAERAELNARRERERALQREWNSIQRRQAVQQSKAREAEVRREAELQRASQTAAAVALSGLPGFEDLARPSRSAFPPPTNTTGPPRPRSVLVRNPNIGVSSGPRQRGPAPVVTKQVHQQPVLPPPPVVTQSNSQIGANDPYDDDPVLQLAERSIAGVLDDDSGDDEYTSHHALTQNKAPYNSKPLGSPLEPSVAPFRSPSTQRQTTGVAAGPRGPTMPHSGGPRGGNLQAHAPPFGSSTQSRSFTAPVASRGLSPPTLPPSPGGQRFPVNSSSPLVHQLGGAPLFMPQSSGSPASPPGVAGPRLRGVAPHQPAGNASGVYPPRSYPPGYVPRPLHPPGYATAGGPPPPNQPPQPQRWLSNESGPRGPPRPPSQGSVGSPAPSLYGQRMASAPPFVPAAQRIQQQQQPGPRPTPSAVGPPGVARGMQSAFPAYAKPPPVVPLAPHGGLSPGGQQRATPPGAQRSPHLVGTPAFAPPGVRPRGTTPTGIQRPSSVYTTGPPPTQPSSENNTPRLVTSGVGGPINVPPQSVQAATPTAVQSLTAKIPAGSPRLQREAGPSEQPRWSAPQVDDSLRHIMEMSRQSELADALSTLDDSPARTSVNAQRPEVDARLAAAATGGVEWVPASVREARAKQSESIILEDAVLPSSLLSLDDPDPSAND</sequence>
<feature type="compositionally biased region" description="Basic and acidic residues" evidence="1">
    <location>
        <begin position="189"/>
        <end position="202"/>
    </location>
</feature>
<dbReference type="PANTHER" id="PTHR44240:SF10">
    <property type="entry name" value="J DOMAIN-CONTAINING PROTEIN"/>
    <property type="match status" value="1"/>
</dbReference>
<dbReference type="SMART" id="SM00271">
    <property type="entry name" value="DnaJ"/>
    <property type="match status" value="1"/>
</dbReference>
<feature type="compositionally biased region" description="Basic and acidic residues" evidence="1">
    <location>
        <begin position="314"/>
        <end position="341"/>
    </location>
</feature>
<dbReference type="SUPFAM" id="SSF46565">
    <property type="entry name" value="Chaperone J-domain"/>
    <property type="match status" value="1"/>
</dbReference>
<feature type="domain" description="J" evidence="2">
    <location>
        <begin position="5"/>
        <end position="64"/>
    </location>
</feature>
<feature type="compositionally biased region" description="Basic residues" evidence="1">
    <location>
        <begin position="296"/>
        <end position="313"/>
    </location>
</feature>
<organism evidence="3">
    <name type="scientific">Aureoumbra lagunensis</name>
    <dbReference type="NCBI Taxonomy" id="44058"/>
    <lineage>
        <taxon>Eukaryota</taxon>
        <taxon>Sar</taxon>
        <taxon>Stramenopiles</taxon>
        <taxon>Ochrophyta</taxon>
        <taxon>Pelagophyceae</taxon>
        <taxon>Pelagomonadales</taxon>
        <taxon>Aureoumbra</taxon>
    </lineage>
</organism>
<feature type="compositionally biased region" description="Basic and acidic residues" evidence="1">
    <location>
        <begin position="672"/>
        <end position="684"/>
    </location>
</feature>
<feature type="compositionally biased region" description="Polar residues" evidence="1">
    <location>
        <begin position="366"/>
        <end position="380"/>
    </location>
</feature>
<feature type="region of interest" description="Disordered" evidence="1">
    <location>
        <begin position="626"/>
        <end position="782"/>
    </location>
</feature>
<feature type="region of interest" description="Disordered" evidence="1">
    <location>
        <begin position="440"/>
        <end position="606"/>
    </location>
</feature>
<feature type="compositionally biased region" description="Basic and acidic residues" evidence="1">
    <location>
        <begin position="626"/>
        <end position="656"/>
    </location>
</feature>
<feature type="region of interest" description="Disordered" evidence="1">
    <location>
        <begin position="253"/>
        <end position="390"/>
    </location>
</feature>
<dbReference type="InterPro" id="IPR052276">
    <property type="entry name" value="Diphthamide-biosynth_chaperone"/>
</dbReference>
<feature type="compositionally biased region" description="Polar residues" evidence="1">
    <location>
        <begin position="836"/>
        <end position="845"/>
    </location>
</feature>
<feature type="compositionally biased region" description="Polar residues" evidence="1">
    <location>
        <begin position="1162"/>
        <end position="1178"/>
    </location>
</feature>
<name>A0A7S3NIB2_9STRA</name>
<dbReference type="PRINTS" id="PR00625">
    <property type="entry name" value="JDOMAIN"/>
</dbReference>
<dbReference type="Gene3D" id="1.10.287.110">
    <property type="entry name" value="DnaJ domain"/>
    <property type="match status" value="1"/>
</dbReference>
<evidence type="ECO:0000256" key="1">
    <source>
        <dbReference type="SAM" id="MobiDB-lite"/>
    </source>
</evidence>
<dbReference type="InterPro" id="IPR036869">
    <property type="entry name" value="J_dom_sf"/>
</dbReference>
<evidence type="ECO:0000259" key="2">
    <source>
        <dbReference type="PROSITE" id="PS50076"/>
    </source>
</evidence>
<accession>A0A7S3NIB2</accession>
<dbReference type="InterPro" id="IPR001623">
    <property type="entry name" value="DnaJ_domain"/>
</dbReference>
<feature type="compositionally biased region" description="Low complexity" evidence="1">
    <location>
        <begin position="531"/>
        <end position="560"/>
    </location>
</feature>
<feature type="compositionally biased region" description="Pro residues" evidence="1">
    <location>
        <begin position="982"/>
        <end position="992"/>
    </location>
</feature>
<dbReference type="EMBL" id="HBIJ01004143">
    <property type="protein sequence ID" value="CAE0362200.1"/>
    <property type="molecule type" value="Transcribed_RNA"/>
</dbReference>
<reference evidence="3" key="1">
    <citation type="submission" date="2021-01" db="EMBL/GenBank/DDBJ databases">
        <authorList>
            <person name="Corre E."/>
            <person name="Pelletier E."/>
            <person name="Niang G."/>
            <person name="Scheremetjew M."/>
            <person name="Finn R."/>
            <person name="Kale V."/>
            <person name="Holt S."/>
            <person name="Cochrane G."/>
            <person name="Meng A."/>
            <person name="Brown T."/>
            <person name="Cohen L."/>
        </authorList>
    </citation>
    <scope>NUCLEOTIDE SEQUENCE</scope>
    <source>
        <strain evidence="3">CCMP1510</strain>
    </source>
</reference>
<feature type="compositionally biased region" description="Polar residues" evidence="1">
    <location>
        <begin position="258"/>
        <end position="295"/>
    </location>
</feature>
<feature type="compositionally biased region" description="Pro residues" evidence="1">
    <location>
        <begin position="961"/>
        <end position="974"/>
    </location>
</feature>
<feature type="compositionally biased region" description="Pro residues" evidence="1">
    <location>
        <begin position="713"/>
        <end position="725"/>
    </location>
</feature>
<feature type="compositionally biased region" description="Polar residues" evidence="1">
    <location>
        <begin position="659"/>
        <end position="671"/>
    </location>
</feature>
<feature type="compositionally biased region" description="Basic and acidic residues" evidence="1">
    <location>
        <begin position="440"/>
        <end position="497"/>
    </location>
</feature>
<evidence type="ECO:0000313" key="3">
    <source>
        <dbReference type="EMBL" id="CAE0362200.1"/>
    </source>
</evidence>
<protein>
    <recommendedName>
        <fullName evidence="2">J domain-containing protein</fullName>
    </recommendedName>
</protein>
<dbReference type="PROSITE" id="PS50076">
    <property type="entry name" value="DNAJ_2"/>
    <property type="match status" value="1"/>
</dbReference>